<evidence type="ECO:0000256" key="5">
    <source>
        <dbReference type="ARBA" id="ARBA00022989"/>
    </source>
</evidence>
<keyword evidence="4 8" id="KW-0812">Transmembrane</keyword>
<name>A0A842JDE5_9ACTN</name>
<feature type="transmembrane region" description="Helical" evidence="8">
    <location>
        <begin position="353"/>
        <end position="372"/>
    </location>
</feature>
<feature type="transmembrane region" description="Helical" evidence="8">
    <location>
        <begin position="9"/>
        <end position="26"/>
    </location>
</feature>
<feature type="transmembrane region" description="Helical" evidence="8">
    <location>
        <begin position="378"/>
        <end position="396"/>
    </location>
</feature>
<keyword evidence="5 8" id="KW-1133">Transmembrane helix</keyword>
<feature type="transmembrane region" description="Helical" evidence="8">
    <location>
        <begin position="442"/>
        <end position="467"/>
    </location>
</feature>
<feature type="transmembrane region" description="Helical" evidence="8">
    <location>
        <begin position="82"/>
        <end position="102"/>
    </location>
</feature>
<feature type="transmembrane region" description="Helical" evidence="8">
    <location>
        <begin position="403"/>
        <end position="422"/>
    </location>
</feature>
<comment type="similarity">
    <text evidence="2">Belongs to the SLC13A/DASS transporter (TC 2.A.47) family. NADC subfamily.</text>
</comment>
<dbReference type="PANTHER" id="PTHR10283:SF82">
    <property type="entry name" value="SOLUTE CARRIER FAMILY 13 MEMBER 2"/>
    <property type="match status" value="1"/>
</dbReference>
<dbReference type="Proteomes" id="UP000587396">
    <property type="component" value="Unassembled WGS sequence"/>
</dbReference>
<sequence>MVHVRLNKQIVGIPLAAVILLAGWFLPPVEGLAHEGVVGLAILFAAVALWICETLPMGVTGLLALVAAPLLGVADINTVFSGFGTTTVIFAIAVFSLTAIVMKSDLAIRLTGFLVRLAGADSRRLVLAFMAAGAVLSAVMNDSATLVLFLGFADTIIANAGHEKGKSNLAKCLYLGSAFAIFMGGMATPAGASINVLALGLVEQATGLTIPFLSWVLAVAPVAVLMVPVIWFVLTRIFKPEPIAEESLRALTGRAAALGKLSKEEKKTLFFLIGIPVLWIAGSWIPALNVTTVSVIGLALMCAPGMRLLTFDEFQREVPWTIVIMIGAVISIGGVVGSTGGVAFLANAFLGSGVMGLGMFLTFWLITAAVYFTHSFVPVGPAFATILIPPLMAYCISAGYSPAIPAVLLAAILSGNLLLPINPGLALSYRDNVYTFADSFKAGIVPVFVLVTLLAAWVPFMVGVLGVPC</sequence>
<evidence type="ECO:0000256" key="3">
    <source>
        <dbReference type="ARBA" id="ARBA00020150"/>
    </source>
</evidence>
<dbReference type="PANTHER" id="PTHR10283">
    <property type="entry name" value="SOLUTE CARRIER FAMILY 13 MEMBER"/>
    <property type="match status" value="1"/>
</dbReference>
<comment type="subcellular location">
    <subcellularLocation>
        <location evidence="1">Membrane</location>
        <topology evidence="1">Multi-pass membrane protein</topology>
    </subcellularLocation>
</comment>
<dbReference type="GO" id="GO:0008514">
    <property type="term" value="F:organic anion transmembrane transporter activity"/>
    <property type="evidence" value="ECO:0007669"/>
    <property type="project" value="UniProtKB-ARBA"/>
</dbReference>
<evidence type="ECO:0000313" key="9">
    <source>
        <dbReference type="EMBL" id="MBC2889444.1"/>
    </source>
</evidence>
<evidence type="ECO:0000256" key="8">
    <source>
        <dbReference type="SAM" id="Phobius"/>
    </source>
</evidence>
<dbReference type="RefSeq" id="WP_185905262.1">
    <property type="nucleotide sequence ID" value="NZ_JACMSE010000005.1"/>
</dbReference>
<evidence type="ECO:0000256" key="6">
    <source>
        <dbReference type="ARBA" id="ARBA00023136"/>
    </source>
</evidence>
<protein>
    <recommendedName>
        <fullName evidence="3">Sodium-dependent dicarboxylate transporter SdcS</fullName>
    </recommendedName>
    <alternativeName>
        <fullName evidence="7">Na(+)/dicarboxylate symporter</fullName>
    </alternativeName>
</protein>
<dbReference type="AlphaFoldDB" id="A0A842JDE5"/>
<dbReference type="EMBL" id="JACMSE010000005">
    <property type="protein sequence ID" value="MBC2889444.1"/>
    <property type="molecule type" value="Genomic_DNA"/>
</dbReference>
<reference evidence="9 10" key="1">
    <citation type="submission" date="2020-08" db="EMBL/GenBank/DDBJ databases">
        <authorList>
            <person name="Liu C."/>
            <person name="Sun Q."/>
        </authorList>
    </citation>
    <scope>NUCLEOTIDE SEQUENCE [LARGE SCALE GENOMIC DNA]</scope>
    <source>
        <strain evidence="9 10">N22</strain>
    </source>
</reference>
<gene>
    <name evidence="9" type="ORF">H7313_08820</name>
</gene>
<comment type="caution">
    <text evidence="9">The sequence shown here is derived from an EMBL/GenBank/DDBJ whole genome shotgun (WGS) entry which is preliminary data.</text>
</comment>
<dbReference type="InterPro" id="IPR001898">
    <property type="entry name" value="SLC13A/DASS"/>
</dbReference>
<dbReference type="GO" id="GO:1905039">
    <property type="term" value="P:carboxylic acid transmembrane transport"/>
    <property type="evidence" value="ECO:0007669"/>
    <property type="project" value="UniProtKB-ARBA"/>
</dbReference>
<evidence type="ECO:0000256" key="7">
    <source>
        <dbReference type="ARBA" id="ARBA00031174"/>
    </source>
</evidence>
<keyword evidence="10" id="KW-1185">Reference proteome</keyword>
<proteinExistence type="inferred from homology"/>
<dbReference type="GO" id="GO:0005886">
    <property type="term" value="C:plasma membrane"/>
    <property type="evidence" value="ECO:0007669"/>
    <property type="project" value="TreeGrafter"/>
</dbReference>
<feature type="transmembrane region" description="Helical" evidence="8">
    <location>
        <begin position="320"/>
        <end position="346"/>
    </location>
</feature>
<evidence type="ECO:0000313" key="10">
    <source>
        <dbReference type="Proteomes" id="UP000587396"/>
    </source>
</evidence>
<evidence type="ECO:0000256" key="2">
    <source>
        <dbReference type="ARBA" id="ARBA00006772"/>
    </source>
</evidence>
<feature type="transmembrane region" description="Helical" evidence="8">
    <location>
        <begin position="173"/>
        <end position="192"/>
    </location>
</feature>
<feature type="transmembrane region" description="Helical" evidence="8">
    <location>
        <begin position="269"/>
        <end position="300"/>
    </location>
</feature>
<organism evidence="9 10">
    <name type="scientific">Gordonibacter massiliensis</name>
    <name type="common">ex Traore et al. 2017</name>
    <dbReference type="NCBI Taxonomy" id="1841863"/>
    <lineage>
        <taxon>Bacteria</taxon>
        <taxon>Bacillati</taxon>
        <taxon>Actinomycetota</taxon>
        <taxon>Coriobacteriia</taxon>
        <taxon>Eggerthellales</taxon>
        <taxon>Eggerthellaceae</taxon>
        <taxon>Gordonibacter</taxon>
    </lineage>
</organism>
<keyword evidence="6 8" id="KW-0472">Membrane</keyword>
<evidence type="ECO:0000256" key="1">
    <source>
        <dbReference type="ARBA" id="ARBA00004141"/>
    </source>
</evidence>
<accession>A0A842JDE5</accession>
<feature type="transmembrane region" description="Helical" evidence="8">
    <location>
        <begin position="212"/>
        <end position="234"/>
    </location>
</feature>
<dbReference type="Pfam" id="PF00939">
    <property type="entry name" value="Na_sulph_symp"/>
    <property type="match status" value="1"/>
</dbReference>
<evidence type="ECO:0000256" key="4">
    <source>
        <dbReference type="ARBA" id="ARBA00022692"/>
    </source>
</evidence>